<feature type="transmembrane region" description="Helical" evidence="2">
    <location>
        <begin position="48"/>
        <end position="65"/>
    </location>
</feature>
<keyword evidence="2" id="KW-0812">Transmembrane</keyword>
<evidence type="ECO:0000313" key="3">
    <source>
        <dbReference type="EMBL" id="MBF9135336.1"/>
    </source>
</evidence>
<protein>
    <recommendedName>
        <fullName evidence="5">DUF2842 domain-containing protein</fullName>
    </recommendedName>
</protein>
<accession>A0ABS0HA26</accession>
<dbReference type="EMBL" id="JADPUN010000422">
    <property type="protein sequence ID" value="MBF9135336.1"/>
    <property type="molecule type" value="Genomic_DNA"/>
</dbReference>
<dbReference type="Proteomes" id="UP000638560">
    <property type="component" value="Unassembled WGS sequence"/>
</dbReference>
<feature type="compositionally biased region" description="Pro residues" evidence="1">
    <location>
        <begin position="75"/>
        <end position="98"/>
    </location>
</feature>
<proteinExistence type="predicted"/>
<reference evidence="3 4" key="1">
    <citation type="submission" date="2020-11" db="EMBL/GenBank/DDBJ databases">
        <title>A novel isolate from a Black sea contaminated sediment with potential to produce alkanes: Plantactinospora alkalitolerans sp. nov.</title>
        <authorList>
            <person name="Carro L."/>
            <person name="Veyisoglu A."/>
            <person name="Guven K."/>
            <person name="Schumann P."/>
            <person name="Klenk H.-P."/>
            <person name="Sahin N."/>
        </authorList>
    </citation>
    <scope>NUCLEOTIDE SEQUENCE [LARGE SCALE GENOMIC DNA]</scope>
    <source>
        <strain evidence="3 4">S1510</strain>
    </source>
</reference>
<gene>
    <name evidence="3" type="ORF">I0C86_41535</name>
</gene>
<keyword evidence="2" id="KW-0472">Membrane</keyword>
<comment type="caution">
    <text evidence="3">The sequence shown here is derived from an EMBL/GenBank/DDBJ whole genome shotgun (WGS) entry which is preliminary data.</text>
</comment>
<evidence type="ECO:0000256" key="1">
    <source>
        <dbReference type="SAM" id="MobiDB-lite"/>
    </source>
</evidence>
<evidence type="ECO:0000256" key="2">
    <source>
        <dbReference type="SAM" id="Phobius"/>
    </source>
</evidence>
<keyword evidence="2" id="KW-1133">Transmembrane helix</keyword>
<evidence type="ECO:0008006" key="5">
    <source>
        <dbReference type="Google" id="ProtNLM"/>
    </source>
</evidence>
<dbReference type="RefSeq" id="WP_196206789.1">
    <property type="nucleotide sequence ID" value="NZ_JADPUN010000422.1"/>
</dbReference>
<feature type="transmembrane region" description="Helical" evidence="2">
    <location>
        <begin position="14"/>
        <end position="36"/>
    </location>
</feature>
<organism evidence="3 4">
    <name type="scientific">Plantactinospora alkalitolerans</name>
    <dbReference type="NCBI Taxonomy" id="2789879"/>
    <lineage>
        <taxon>Bacteria</taxon>
        <taxon>Bacillati</taxon>
        <taxon>Actinomycetota</taxon>
        <taxon>Actinomycetes</taxon>
        <taxon>Micromonosporales</taxon>
        <taxon>Micromonosporaceae</taxon>
        <taxon>Plantactinospora</taxon>
    </lineage>
</organism>
<feature type="region of interest" description="Disordered" evidence="1">
    <location>
        <begin position="67"/>
        <end position="98"/>
    </location>
</feature>
<evidence type="ECO:0000313" key="4">
    <source>
        <dbReference type="Proteomes" id="UP000638560"/>
    </source>
</evidence>
<keyword evidence="4" id="KW-1185">Reference proteome</keyword>
<name>A0ABS0HA26_9ACTN</name>
<sequence>MTTARTRPEQVRDLIMMLTLLIWIVYAGAAVTQLFTSGAKVLDSLPPFWFWGIPLAPYSALYTPWQRAASGASGPPAPPEAGPPVIAPNPPPEPEAAP</sequence>